<dbReference type="InterPro" id="IPR012914">
    <property type="entry name" value="PucR_dom"/>
</dbReference>
<name>A0ABS4UK23_9ACTN</name>
<evidence type="ECO:0000259" key="2">
    <source>
        <dbReference type="Pfam" id="PF13556"/>
    </source>
</evidence>
<feature type="domain" description="Purine catabolism PurC-like" evidence="1">
    <location>
        <begin position="15"/>
        <end position="120"/>
    </location>
</feature>
<dbReference type="PANTHER" id="PTHR33744">
    <property type="entry name" value="CARBOHYDRATE DIACID REGULATOR"/>
    <property type="match status" value="1"/>
</dbReference>
<dbReference type="Pfam" id="PF07905">
    <property type="entry name" value="PucR"/>
    <property type="match status" value="1"/>
</dbReference>
<protein>
    <submittedName>
        <fullName evidence="3">Purine catabolism regulator</fullName>
    </submittedName>
</protein>
<proteinExistence type="predicted"/>
<dbReference type="Proteomes" id="UP000755585">
    <property type="component" value="Unassembled WGS sequence"/>
</dbReference>
<gene>
    <name evidence="3" type="ORF">JOF29_003078</name>
</gene>
<sequence>MPKLADLAKVLGTDLELVNECDLPATELGAVHISELQDPTTYLSGGELLLTTGMPLSGHAGQARAYVARLARHGISGLGFGLGPVHAEVPVAVVRACDAAGLPLFRVPAPTPFLVITRAYWELQLVAGRAELSLALNAHRALIRAAGEPDPARAIVQLLAQSTGGWAAYLDADGTPLEVWPDAARPRAERIRQEIDWLRGAGPHSAATFPLDDEDVVAHPLAGQNKVRGFVATAWPRDARRPDEQVVLAACALLTMRLEQRRESVSRHRTERHCQVLLALAGHTDAAQVLGSEIGSRLPAAVRVIVAGPTTAVSADDLLDRWARQPVVLRSTWLAQQDDCLWILARPDHTTAVLETLRGLELQDVRIVAGPVAALDALPTHRMLLAVALARTAPGEIHDERRGSRATDQIDALLAHSRSDLIGAVVAYLRCAGHWDRAAALLGVHRNTMRQRITNAQRVAGIDLDDADQTSQLWLALRGRGLA</sequence>
<dbReference type="InterPro" id="IPR042070">
    <property type="entry name" value="PucR_C-HTH_sf"/>
</dbReference>
<dbReference type="InterPro" id="IPR025736">
    <property type="entry name" value="PucR_C-HTH_dom"/>
</dbReference>
<dbReference type="PANTHER" id="PTHR33744:SF1">
    <property type="entry name" value="DNA-BINDING TRANSCRIPTIONAL ACTIVATOR ADER"/>
    <property type="match status" value="1"/>
</dbReference>
<dbReference type="Gene3D" id="1.10.10.2840">
    <property type="entry name" value="PucR C-terminal helix-turn-helix domain"/>
    <property type="match status" value="1"/>
</dbReference>
<feature type="domain" description="PucR C-terminal helix-turn-helix" evidence="2">
    <location>
        <begin position="424"/>
        <end position="478"/>
    </location>
</feature>
<dbReference type="InterPro" id="IPR051448">
    <property type="entry name" value="CdaR-like_regulators"/>
</dbReference>
<evidence type="ECO:0000313" key="4">
    <source>
        <dbReference type="Proteomes" id="UP000755585"/>
    </source>
</evidence>
<reference evidence="3 4" key="1">
    <citation type="submission" date="2021-03" db="EMBL/GenBank/DDBJ databases">
        <title>Sequencing the genomes of 1000 actinobacteria strains.</title>
        <authorList>
            <person name="Klenk H.-P."/>
        </authorList>
    </citation>
    <scope>NUCLEOTIDE SEQUENCE [LARGE SCALE GENOMIC DNA]</scope>
    <source>
        <strain evidence="3 4">DSM 18824</strain>
    </source>
</reference>
<evidence type="ECO:0000313" key="3">
    <source>
        <dbReference type="EMBL" id="MBP2351995.1"/>
    </source>
</evidence>
<dbReference type="Pfam" id="PF13556">
    <property type="entry name" value="HTH_30"/>
    <property type="match status" value="1"/>
</dbReference>
<dbReference type="RefSeq" id="WP_209694819.1">
    <property type="nucleotide sequence ID" value="NZ_BAAAVU010000009.1"/>
</dbReference>
<comment type="caution">
    <text evidence="3">The sequence shown here is derived from an EMBL/GenBank/DDBJ whole genome shotgun (WGS) entry which is preliminary data.</text>
</comment>
<accession>A0ABS4UK23</accession>
<evidence type="ECO:0000259" key="1">
    <source>
        <dbReference type="Pfam" id="PF07905"/>
    </source>
</evidence>
<organism evidence="3 4">
    <name type="scientific">Kribbella aluminosa</name>
    <dbReference type="NCBI Taxonomy" id="416017"/>
    <lineage>
        <taxon>Bacteria</taxon>
        <taxon>Bacillati</taxon>
        <taxon>Actinomycetota</taxon>
        <taxon>Actinomycetes</taxon>
        <taxon>Propionibacteriales</taxon>
        <taxon>Kribbellaceae</taxon>
        <taxon>Kribbella</taxon>
    </lineage>
</organism>
<keyword evidence="4" id="KW-1185">Reference proteome</keyword>
<dbReference type="EMBL" id="JAGINT010000001">
    <property type="protein sequence ID" value="MBP2351995.1"/>
    <property type="molecule type" value="Genomic_DNA"/>
</dbReference>